<gene>
    <name evidence="1" type="ORF">SAMN04487792_1564</name>
</gene>
<dbReference type="RefSeq" id="WP_090094033.1">
    <property type="nucleotide sequence ID" value="NZ_CBCRVU010000001.1"/>
</dbReference>
<organism evidence="1 2">
    <name type="scientific">Lactobacillus bombicola</name>
    <dbReference type="NCBI Taxonomy" id="1505723"/>
    <lineage>
        <taxon>Bacteria</taxon>
        <taxon>Bacillati</taxon>
        <taxon>Bacillota</taxon>
        <taxon>Bacilli</taxon>
        <taxon>Lactobacillales</taxon>
        <taxon>Lactobacillaceae</taxon>
        <taxon>Lactobacillus</taxon>
    </lineage>
</organism>
<accession>A0A1I1TQD1</accession>
<evidence type="ECO:0000313" key="1">
    <source>
        <dbReference type="EMBL" id="SFD60797.1"/>
    </source>
</evidence>
<sequence length="148" mass="16655">MSQKRLQSSWYEAFQKIIYGIVASIDCSYLAVVTRYDDEKHVADILPLMNTSYGESSAQFLEVPMLENCYRFDDWLKKVKPDFEAIDAKIDTKLAKSAPKKPKMKKGAVVLVVCLDGNTDNWDGTGVTFTPETNRQHDANDSIIVGVI</sequence>
<dbReference type="AlphaFoldDB" id="A0A1I1TQD1"/>
<evidence type="ECO:0000313" key="2">
    <source>
        <dbReference type="Proteomes" id="UP000199599"/>
    </source>
</evidence>
<protein>
    <submittedName>
        <fullName evidence="1">Uncharacterized protein</fullName>
    </submittedName>
</protein>
<dbReference type="Proteomes" id="UP000199599">
    <property type="component" value="Unassembled WGS sequence"/>
</dbReference>
<dbReference type="STRING" id="1505723.SAMN04487792_1564"/>
<name>A0A1I1TQD1_9LACO</name>
<proteinExistence type="predicted"/>
<dbReference type="EMBL" id="FOMN01000011">
    <property type="protein sequence ID" value="SFD60797.1"/>
    <property type="molecule type" value="Genomic_DNA"/>
</dbReference>
<dbReference type="Gene3D" id="2.40.50.230">
    <property type="entry name" value="Gp5 N-terminal domain"/>
    <property type="match status" value="1"/>
</dbReference>
<reference evidence="2" key="1">
    <citation type="submission" date="2016-10" db="EMBL/GenBank/DDBJ databases">
        <authorList>
            <person name="Varghese N."/>
            <person name="Submissions S."/>
        </authorList>
    </citation>
    <scope>NUCLEOTIDE SEQUENCE [LARGE SCALE GENOMIC DNA]</scope>
    <source>
        <strain evidence="2">R-53102</strain>
    </source>
</reference>
<dbReference type="InterPro" id="IPR037026">
    <property type="entry name" value="Vgr_OB-fold_dom_sf"/>
</dbReference>